<dbReference type="EMBL" id="JAFLWW010000009">
    <property type="protein sequence ID" value="MBT1158955.1"/>
    <property type="molecule type" value="Genomic_DNA"/>
</dbReference>
<keyword evidence="1" id="KW-1133">Transmembrane helix</keyword>
<feature type="transmembrane region" description="Helical" evidence="1">
    <location>
        <begin position="47"/>
        <end position="71"/>
    </location>
</feature>
<dbReference type="InterPro" id="IPR043128">
    <property type="entry name" value="Rev_trsase/Diguanyl_cyclase"/>
</dbReference>
<keyword evidence="6" id="KW-1185">Reference proteome</keyword>
<dbReference type="CDD" id="cd01949">
    <property type="entry name" value="GGDEF"/>
    <property type="match status" value="1"/>
</dbReference>
<dbReference type="Gene3D" id="3.20.20.450">
    <property type="entry name" value="EAL domain"/>
    <property type="match status" value="1"/>
</dbReference>
<dbReference type="Gene3D" id="3.30.70.270">
    <property type="match status" value="1"/>
</dbReference>
<dbReference type="InterPro" id="IPR029787">
    <property type="entry name" value="Nucleotide_cyclase"/>
</dbReference>
<feature type="domain" description="MHYT" evidence="4">
    <location>
        <begin position="12"/>
        <end position="199"/>
    </location>
</feature>
<sequence length="689" mass="74618">MFKVISCLAYEHDYSFVVVAAIVCIAGAAMTIRLFERASRLSANARSSWIMLSGIACGAAIWTTHFVAMLGFELPFEAAFDPLLTIASLVIAIAFTAAGLHLSASPPNGLPVEAGGAVIGLGVVAMHFTGMRGFEIAGRIEWDANLVEASILFAVAFGALAMHLAARQRIRHAKPLSVLALVLAICAMHFTAMGAATVVPDPSVPVPTKVFSSEFLAVLVLATMAIIAGLTLYVMDAKSQRELVDSFRHAAQHDPLTGLPNRAFLSENLPGMLRRSAAAGKEAAVIVVDLDRFKEINDVHGHNAGDMLLQTVANRLKILTGPGELVARVGGDEFIAVKQGISSKEEVDRFVIRLISGVLDPVQNKSKTLSVGASIGISLFPHHASDADELIGAADLAMYRAKRAVTDKVCYYDRSMDEGRRERSALAMELRHALERDEFELYYQPQLDMKSGEVTAYEALLRWHHRERGLVAPEEFIPIAEENGLIIPIGEWVLTTACAEVAGWRKPYKVAVNIAAAQLVQADLVKVVHETLLSTGLSASRLELEITEASIIEDRDRALHVVRQLKALGVTIAMDDYGVGYSSLSTLQIFPFDRVKIDRSFVEDVANDSAAAAIVRATILLANDLRIPVLAEGVEKRENFEFLRAEGCTEMQGFLFGRPLPLSEIASLVGRNEAPGNMRSELTQRSSAA</sequence>
<dbReference type="InterPro" id="IPR000160">
    <property type="entry name" value="GGDEF_dom"/>
</dbReference>
<feature type="transmembrane region" description="Helical" evidence="1">
    <location>
        <begin position="14"/>
        <end position="35"/>
    </location>
</feature>
<evidence type="ECO:0000256" key="1">
    <source>
        <dbReference type="PROSITE-ProRule" id="PRU00244"/>
    </source>
</evidence>
<gene>
    <name evidence="5" type="ORF">J1C56_25600</name>
</gene>
<feature type="transmembrane region" description="Helical" evidence="1">
    <location>
        <begin position="83"/>
        <end position="102"/>
    </location>
</feature>
<protein>
    <submittedName>
        <fullName evidence="5">EAL domain-containing protein</fullName>
    </submittedName>
</protein>
<dbReference type="PANTHER" id="PTHR44757">
    <property type="entry name" value="DIGUANYLATE CYCLASE DGCP"/>
    <property type="match status" value="1"/>
</dbReference>
<dbReference type="InterPro" id="IPR035919">
    <property type="entry name" value="EAL_sf"/>
</dbReference>
<dbReference type="InterPro" id="IPR052155">
    <property type="entry name" value="Biofilm_reg_signaling"/>
</dbReference>
<accession>A0A9X1D6I9</accession>
<dbReference type="PROSITE" id="PS50887">
    <property type="entry name" value="GGDEF"/>
    <property type="match status" value="1"/>
</dbReference>
<feature type="transmembrane region" description="Helical" evidence="1">
    <location>
        <begin position="215"/>
        <end position="235"/>
    </location>
</feature>
<dbReference type="SUPFAM" id="SSF55073">
    <property type="entry name" value="Nucleotide cyclase"/>
    <property type="match status" value="1"/>
</dbReference>
<feature type="transmembrane region" description="Helical" evidence="1">
    <location>
        <begin position="114"/>
        <end position="134"/>
    </location>
</feature>
<dbReference type="AlphaFoldDB" id="A0A9X1D6I9"/>
<dbReference type="SMART" id="SM00267">
    <property type="entry name" value="GGDEF"/>
    <property type="match status" value="1"/>
</dbReference>
<evidence type="ECO:0000313" key="6">
    <source>
        <dbReference type="Proteomes" id="UP001138921"/>
    </source>
</evidence>
<evidence type="ECO:0000313" key="5">
    <source>
        <dbReference type="EMBL" id="MBT1158955.1"/>
    </source>
</evidence>
<organism evidence="5 6">
    <name type="scientific">Aminobacter anthyllidis</name>
    <dbReference type="NCBI Taxonomy" id="1035067"/>
    <lineage>
        <taxon>Bacteria</taxon>
        <taxon>Pseudomonadati</taxon>
        <taxon>Pseudomonadota</taxon>
        <taxon>Alphaproteobacteria</taxon>
        <taxon>Hyphomicrobiales</taxon>
        <taxon>Phyllobacteriaceae</taxon>
        <taxon>Aminobacter</taxon>
    </lineage>
</organism>
<dbReference type="CDD" id="cd01948">
    <property type="entry name" value="EAL"/>
    <property type="match status" value="1"/>
</dbReference>
<dbReference type="Pfam" id="PF00563">
    <property type="entry name" value="EAL"/>
    <property type="match status" value="1"/>
</dbReference>
<reference evidence="5" key="2">
    <citation type="submission" date="2021-03" db="EMBL/GenBank/DDBJ databases">
        <authorList>
            <person name="Artuso I."/>
            <person name="Turrini P."/>
            <person name="Pirolo M."/>
            <person name="Lugli G.A."/>
            <person name="Ventura M."/>
            <person name="Visca P."/>
        </authorList>
    </citation>
    <scope>NUCLEOTIDE SEQUENCE</scope>
    <source>
        <strain evidence="5">LMG 26462</strain>
    </source>
</reference>
<feature type="domain" description="EAL" evidence="2">
    <location>
        <begin position="423"/>
        <end position="673"/>
    </location>
</feature>
<dbReference type="NCBIfam" id="TIGR00254">
    <property type="entry name" value="GGDEF"/>
    <property type="match status" value="1"/>
</dbReference>
<proteinExistence type="predicted"/>
<dbReference type="InterPro" id="IPR001633">
    <property type="entry name" value="EAL_dom"/>
</dbReference>
<evidence type="ECO:0000259" key="3">
    <source>
        <dbReference type="PROSITE" id="PS50887"/>
    </source>
</evidence>
<evidence type="ECO:0000259" key="4">
    <source>
        <dbReference type="PROSITE" id="PS50924"/>
    </source>
</evidence>
<dbReference type="PROSITE" id="PS50924">
    <property type="entry name" value="MHYT"/>
    <property type="match status" value="1"/>
</dbReference>
<dbReference type="PROSITE" id="PS50883">
    <property type="entry name" value="EAL"/>
    <property type="match status" value="1"/>
</dbReference>
<keyword evidence="1" id="KW-0812">Transmembrane</keyword>
<comment type="caution">
    <text evidence="5">The sequence shown here is derived from an EMBL/GenBank/DDBJ whole genome shotgun (WGS) entry which is preliminary data.</text>
</comment>
<dbReference type="Pfam" id="PF03707">
    <property type="entry name" value="MHYT"/>
    <property type="match status" value="3"/>
</dbReference>
<evidence type="ECO:0000259" key="2">
    <source>
        <dbReference type="PROSITE" id="PS50883"/>
    </source>
</evidence>
<dbReference type="PANTHER" id="PTHR44757:SF2">
    <property type="entry name" value="BIOFILM ARCHITECTURE MAINTENANCE PROTEIN MBAA"/>
    <property type="match status" value="1"/>
</dbReference>
<feature type="transmembrane region" description="Helical" evidence="1">
    <location>
        <begin position="146"/>
        <end position="166"/>
    </location>
</feature>
<dbReference type="InterPro" id="IPR005330">
    <property type="entry name" value="MHYT_dom"/>
</dbReference>
<dbReference type="RefSeq" id="WP_214392815.1">
    <property type="nucleotide sequence ID" value="NZ_JAFLWW010000009.1"/>
</dbReference>
<dbReference type="Proteomes" id="UP001138921">
    <property type="component" value="Unassembled WGS sequence"/>
</dbReference>
<dbReference type="GO" id="GO:0016020">
    <property type="term" value="C:membrane"/>
    <property type="evidence" value="ECO:0007669"/>
    <property type="project" value="UniProtKB-UniRule"/>
</dbReference>
<dbReference type="SMART" id="SM00052">
    <property type="entry name" value="EAL"/>
    <property type="match status" value="1"/>
</dbReference>
<feature type="domain" description="GGDEF" evidence="3">
    <location>
        <begin position="281"/>
        <end position="414"/>
    </location>
</feature>
<dbReference type="Pfam" id="PF00990">
    <property type="entry name" value="GGDEF"/>
    <property type="match status" value="1"/>
</dbReference>
<dbReference type="SUPFAM" id="SSF141868">
    <property type="entry name" value="EAL domain-like"/>
    <property type="match status" value="1"/>
</dbReference>
<reference evidence="5" key="1">
    <citation type="journal article" date="2021" name="Microorganisms">
        <title>Phylogenomic Reconstruction and Metabolic Potential of the Genus Aminobacter.</title>
        <authorList>
            <person name="Artuso I."/>
            <person name="Turrini P."/>
            <person name="Pirolo M."/>
            <person name="Lugli G.A."/>
            <person name="Ventura M."/>
            <person name="Visca P."/>
        </authorList>
    </citation>
    <scope>NUCLEOTIDE SEQUENCE</scope>
    <source>
        <strain evidence="5">LMG 26462</strain>
    </source>
</reference>
<name>A0A9X1D6I9_9HYPH</name>
<keyword evidence="1" id="KW-0472">Membrane</keyword>
<feature type="transmembrane region" description="Helical" evidence="1">
    <location>
        <begin position="178"/>
        <end position="199"/>
    </location>
</feature>